<keyword evidence="4 6" id="KW-0808">Transferase</keyword>
<evidence type="ECO:0000259" key="5">
    <source>
        <dbReference type="Pfam" id="PF05175"/>
    </source>
</evidence>
<keyword evidence="3 6" id="KW-0489">Methyltransferase</keyword>
<dbReference type="STRING" id="1552.A7L45_14670"/>
<keyword evidence="1" id="KW-0963">Cytoplasm</keyword>
<dbReference type="Pfam" id="PF05175">
    <property type="entry name" value="MTS"/>
    <property type="match status" value="1"/>
</dbReference>
<dbReference type="InterPro" id="IPR002052">
    <property type="entry name" value="DNA_methylase_N6_adenine_CS"/>
</dbReference>
<keyword evidence="7" id="KW-1185">Reference proteome</keyword>
<dbReference type="CDD" id="cd02440">
    <property type="entry name" value="AdoMet_MTases"/>
    <property type="match status" value="1"/>
</dbReference>
<dbReference type="PANTHER" id="PTHR47816:SF4">
    <property type="entry name" value="RIBOSOMAL RNA SMALL SUBUNIT METHYLTRANSFERASE C"/>
    <property type="match status" value="1"/>
</dbReference>
<dbReference type="GO" id="GO:0006364">
    <property type="term" value="P:rRNA processing"/>
    <property type="evidence" value="ECO:0007669"/>
    <property type="project" value="UniProtKB-KW"/>
</dbReference>
<evidence type="ECO:0000313" key="7">
    <source>
        <dbReference type="Proteomes" id="UP000182569"/>
    </source>
</evidence>
<dbReference type="Proteomes" id="UP000182569">
    <property type="component" value="Chromosome"/>
</dbReference>
<dbReference type="InterPro" id="IPR029063">
    <property type="entry name" value="SAM-dependent_MTases_sf"/>
</dbReference>
<accession>A0A1J0GK30</accession>
<dbReference type="RefSeq" id="WP_071613525.1">
    <property type="nucleotide sequence ID" value="NZ_CP015756.1"/>
</dbReference>
<dbReference type="GO" id="GO:0008170">
    <property type="term" value="F:N-methyltransferase activity"/>
    <property type="evidence" value="ECO:0007669"/>
    <property type="project" value="UniProtKB-ARBA"/>
</dbReference>
<proteinExistence type="predicted"/>
<dbReference type="PROSITE" id="PS00092">
    <property type="entry name" value="N6_MTASE"/>
    <property type="match status" value="1"/>
</dbReference>
<reference evidence="7" key="1">
    <citation type="journal article" date="2016" name="Front. Microbiol.">
        <title>Complete Genome Sequence of Clostridium estertheticum DSM 8809, a Microbe Identified in Spoiled Vacuum Packed Beef.</title>
        <authorList>
            <person name="Yu Z."/>
            <person name="Gunn L."/>
            <person name="Brennan E."/>
            <person name="Reid R."/>
            <person name="Wall P.G."/>
            <person name="Gaora O.P."/>
            <person name="Hurley D."/>
            <person name="Bolton D."/>
            <person name="Fanning S."/>
        </authorList>
    </citation>
    <scope>NUCLEOTIDE SEQUENCE [LARGE SCALE GENOMIC DNA]</scope>
    <source>
        <strain evidence="7">DSM 8809</strain>
    </source>
</reference>
<feature type="domain" description="Methyltransferase small" evidence="5">
    <location>
        <begin position="11"/>
        <end position="171"/>
    </location>
</feature>
<protein>
    <submittedName>
        <fullName evidence="6">Methyltransferase</fullName>
    </submittedName>
</protein>
<dbReference type="SUPFAM" id="SSF53335">
    <property type="entry name" value="S-adenosyl-L-methionine-dependent methyltransferases"/>
    <property type="match status" value="1"/>
</dbReference>
<name>A0A1J0GK30_9CLOT</name>
<dbReference type="OrthoDB" id="9764961at2"/>
<evidence type="ECO:0000256" key="1">
    <source>
        <dbReference type="ARBA" id="ARBA00022490"/>
    </source>
</evidence>
<dbReference type="InterPro" id="IPR046977">
    <property type="entry name" value="RsmC/RlmG"/>
</dbReference>
<dbReference type="GO" id="GO:0032259">
    <property type="term" value="P:methylation"/>
    <property type="evidence" value="ECO:0007669"/>
    <property type="project" value="UniProtKB-KW"/>
</dbReference>
<organism evidence="6 7">
    <name type="scientific">Clostridium estertheticum subsp. estertheticum</name>
    <dbReference type="NCBI Taxonomy" id="1552"/>
    <lineage>
        <taxon>Bacteria</taxon>
        <taxon>Bacillati</taxon>
        <taxon>Bacillota</taxon>
        <taxon>Clostridia</taxon>
        <taxon>Eubacteriales</taxon>
        <taxon>Clostridiaceae</taxon>
        <taxon>Clostridium</taxon>
    </lineage>
</organism>
<dbReference type="KEGG" id="ceu:A7L45_14670"/>
<evidence type="ECO:0000313" key="6">
    <source>
        <dbReference type="EMBL" id="APC41230.1"/>
    </source>
</evidence>
<sequence length="192" mass="21687">MLNVNVKNIDMKFNTSNEVFAPRNVDKGTLAMLSIIEFKNDDKVLDLGCGYGIVGILSAKIVGATNVVMADIDSRAVELTRGNIDLNNVKGIEVYQSDGFKNINEKDLTLIISNPPYHADFSVPKEFIEKGFNRLAIGGRIYMVTKRKDWYKNKLVSIFGGVKITEIDSYYIFMAEKRTTTYSSKKKLKLRR</sequence>
<dbReference type="AlphaFoldDB" id="A0A1J0GK30"/>
<dbReference type="EMBL" id="CP015756">
    <property type="protein sequence ID" value="APC41230.1"/>
    <property type="molecule type" value="Genomic_DNA"/>
</dbReference>
<dbReference type="InterPro" id="IPR007848">
    <property type="entry name" value="Small_mtfrase_dom"/>
</dbReference>
<dbReference type="PANTHER" id="PTHR47816">
    <property type="entry name" value="RIBOSOMAL RNA SMALL SUBUNIT METHYLTRANSFERASE C"/>
    <property type="match status" value="1"/>
</dbReference>
<dbReference type="GO" id="GO:0003676">
    <property type="term" value="F:nucleic acid binding"/>
    <property type="evidence" value="ECO:0007669"/>
    <property type="project" value="InterPro"/>
</dbReference>
<gene>
    <name evidence="6" type="ORF">A7L45_14670</name>
</gene>
<dbReference type="Gene3D" id="3.40.50.150">
    <property type="entry name" value="Vaccinia Virus protein VP39"/>
    <property type="match status" value="1"/>
</dbReference>
<keyword evidence="2" id="KW-0698">rRNA processing</keyword>
<evidence type="ECO:0000256" key="3">
    <source>
        <dbReference type="ARBA" id="ARBA00022603"/>
    </source>
</evidence>
<dbReference type="GO" id="GO:0008757">
    <property type="term" value="F:S-adenosylmethionine-dependent methyltransferase activity"/>
    <property type="evidence" value="ECO:0007669"/>
    <property type="project" value="InterPro"/>
</dbReference>
<evidence type="ECO:0000256" key="2">
    <source>
        <dbReference type="ARBA" id="ARBA00022552"/>
    </source>
</evidence>
<evidence type="ECO:0000256" key="4">
    <source>
        <dbReference type="ARBA" id="ARBA00022679"/>
    </source>
</evidence>